<organism evidence="2">
    <name type="scientific">Serpula lacrymans var. lacrymans (strain S7.3)</name>
    <name type="common">Dry rot fungus</name>
    <dbReference type="NCBI Taxonomy" id="936435"/>
    <lineage>
        <taxon>Eukaryota</taxon>
        <taxon>Fungi</taxon>
        <taxon>Dikarya</taxon>
        <taxon>Basidiomycota</taxon>
        <taxon>Agaricomycotina</taxon>
        <taxon>Agaricomycetes</taxon>
        <taxon>Agaricomycetidae</taxon>
        <taxon>Boletales</taxon>
        <taxon>Coniophorineae</taxon>
        <taxon>Serpulaceae</taxon>
        <taxon>Serpula</taxon>
    </lineage>
</organism>
<gene>
    <name evidence="1" type="ORF">SERLA73DRAFT_51107</name>
</gene>
<proteinExistence type="predicted"/>
<dbReference type="InParanoid" id="F8PSU5"/>
<reference evidence="2" key="1">
    <citation type="journal article" date="2011" name="Science">
        <title>The plant cell wall-decomposing machinery underlies the functional diversity of forest fungi.</title>
        <authorList>
            <person name="Eastwood D.C."/>
            <person name="Floudas D."/>
            <person name="Binder M."/>
            <person name="Majcherczyk A."/>
            <person name="Schneider P."/>
            <person name="Aerts A."/>
            <person name="Asiegbu F.O."/>
            <person name="Baker S.E."/>
            <person name="Barry K."/>
            <person name="Bendiksby M."/>
            <person name="Blumentritt M."/>
            <person name="Coutinho P.M."/>
            <person name="Cullen D."/>
            <person name="de Vries R.P."/>
            <person name="Gathman A."/>
            <person name="Goodell B."/>
            <person name="Henrissat B."/>
            <person name="Ihrmark K."/>
            <person name="Kauserud H."/>
            <person name="Kohler A."/>
            <person name="LaButti K."/>
            <person name="Lapidus A."/>
            <person name="Lavin J.L."/>
            <person name="Lee Y.-H."/>
            <person name="Lindquist E."/>
            <person name="Lilly W."/>
            <person name="Lucas S."/>
            <person name="Morin E."/>
            <person name="Murat C."/>
            <person name="Oguiza J.A."/>
            <person name="Park J."/>
            <person name="Pisabarro A.G."/>
            <person name="Riley R."/>
            <person name="Rosling A."/>
            <person name="Salamov A."/>
            <person name="Schmidt O."/>
            <person name="Schmutz J."/>
            <person name="Skrede I."/>
            <person name="Stenlid J."/>
            <person name="Wiebenga A."/>
            <person name="Xie X."/>
            <person name="Kuees U."/>
            <person name="Hibbett D.S."/>
            <person name="Hoffmeister D."/>
            <person name="Hoegberg N."/>
            <person name="Martin F."/>
            <person name="Grigoriev I.V."/>
            <person name="Watkinson S.C."/>
        </authorList>
    </citation>
    <scope>NUCLEOTIDE SEQUENCE [LARGE SCALE GENOMIC DNA]</scope>
    <source>
        <strain evidence="2">strain S7.3</strain>
    </source>
</reference>
<sequence length="172" mass="19448">MPFPNAADLYNTIDATTLGDILWQSFSLLYDGELPKKNTPTWMSKSFKVFSQSPHAIVKNMLSNQGFDGHFDYKPVQHYDANGKWQYQNFMSGEWAWKQADIISQDDNTHGSMFVPIILGSNKTTVSVATGQNKYYLIYISIGNVHNSVRRAYQNVLALLGFLSIPKSKSLI</sequence>
<dbReference type="OrthoDB" id="3199698at2759"/>
<dbReference type="OMA" id="QHYDANG"/>
<keyword evidence="2" id="KW-1185">Reference proteome</keyword>
<dbReference type="Pfam" id="PF18759">
    <property type="entry name" value="Plavaka"/>
    <property type="match status" value="1"/>
</dbReference>
<accession>F8PSU5</accession>
<dbReference type="HOGENOM" id="CLU_006344_7_0_1"/>
<dbReference type="Proteomes" id="UP000008063">
    <property type="component" value="Unassembled WGS sequence"/>
</dbReference>
<protein>
    <submittedName>
        <fullName evidence="1">Uncharacterized protein</fullName>
    </submittedName>
</protein>
<name>F8PSU5_SERL3</name>
<evidence type="ECO:0000313" key="1">
    <source>
        <dbReference type="EMBL" id="EGO01373.1"/>
    </source>
</evidence>
<dbReference type="AlphaFoldDB" id="F8PSU5"/>
<dbReference type="EMBL" id="GL945478">
    <property type="protein sequence ID" value="EGO01373.1"/>
    <property type="molecule type" value="Genomic_DNA"/>
</dbReference>
<dbReference type="STRING" id="936435.F8PSU5"/>
<evidence type="ECO:0000313" key="2">
    <source>
        <dbReference type="Proteomes" id="UP000008063"/>
    </source>
</evidence>
<dbReference type="InterPro" id="IPR041078">
    <property type="entry name" value="Plavaka"/>
</dbReference>